<evidence type="ECO:0008006" key="3">
    <source>
        <dbReference type="Google" id="ProtNLM"/>
    </source>
</evidence>
<protein>
    <recommendedName>
        <fullName evidence="3">Secreted protein</fullName>
    </recommendedName>
</protein>
<evidence type="ECO:0000256" key="1">
    <source>
        <dbReference type="SAM" id="SignalP"/>
    </source>
</evidence>
<dbReference type="EMBL" id="GBRH01192133">
    <property type="protein sequence ID" value="JAE05763.1"/>
    <property type="molecule type" value="Transcribed_RNA"/>
</dbReference>
<keyword evidence="1" id="KW-0732">Signal</keyword>
<name>A0A0A9FBX0_ARUDO</name>
<reference evidence="2" key="2">
    <citation type="journal article" date="2015" name="Data Brief">
        <title>Shoot transcriptome of the giant reed, Arundo donax.</title>
        <authorList>
            <person name="Barrero R.A."/>
            <person name="Guerrero F.D."/>
            <person name="Moolhuijzen P."/>
            <person name="Goolsby J.A."/>
            <person name="Tidwell J."/>
            <person name="Bellgard S.E."/>
            <person name="Bellgard M.I."/>
        </authorList>
    </citation>
    <scope>NUCLEOTIDE SEQUENCE</scope>
    <source>
        <tissue evidence="2">Shoot tissue taken approximately 20 cm above the soil surface</tissue>
    </source>
</reference>
<evidence type="ECO:0000313" key="2">
    <source>
        <dbReference type="EMBL" id="JAE05763.1"/>
    </source>
</evidence>
<reference evidence="2" key="1">
    <citation type="submission" date="2014-09" db="EMBL/GenBank/DDBJ databases">
        <authorList>
            <person name="Magalhaes I.L.F."/>
            <person name="Oliveira U."/>
            <person name="Santos F.R."/>
            <person name="Vidigal T.H.D.A."/>
            <person name="Brescovit A.D."/>
            <person name="Santos A.J."/>
        </authorList>
    </citation>
    <scope>NUCLEOTIDE SEQUENCE</scope>
    <source>
        <tissue evidence="2">Shoot tissue taken approximately 20 cm above the soil surface</tissue>
    </source>
</reference>
<accession>A0A0A9FBX0</accession>
<feature type="chain" id="PRO_5002062125" description="Secreted protein" evidence="1">
    <location>
        <begin position="43"/>
        <end position="93"/>
    </location>
</feature>
<organism evidence="2">
    <name type="scientific">Arundo donax</name>
    <name type="common">Giant reed</name>
    <name type="synonym">Donax arundinaceus</name>
    <dbReference type="NCBI Taxonomy" id="35708"/>
    <lineage>
        <taxon>Eukaryota</taxon>
        <taxon>Viridiplantae</taxon>
        <taxon>Streptophyta</taxon>
        <taxon>Embryophyta</taxon>
        <taxon>Tracheophyta</taxon>
        <taxon>Spermatophyta</taxon>
        <taxon>Magnoliopsida</taxon>
        <taxon>Liliopsida</taxon>
        <taxon>Poales</taxon>
        <taxon>Poaceae</taxon>
        <taxon>PACMAD clade</taxon>
        <taxon>Arundinoideae</taxon>
        <taxon>Arundineae</taxon>
        <taxon>Arundo</taxon>
    </lineage>
</organism>
<feature type="signal peptide" evidence="1">
    <location>
        <begin position="1"/>
        <end position="42"/>
    </location>
</feature>
<sequence>MEEQGSRRMVQCSALLGWTYAARRRPWPWSFLLLLWLRHVECTSSPSGARVPIILPSLGTLHAMTMLLPPPLPSISLAMPRVLTWWRYGYHQS</sequence>
<proteinExistence type="predicted"/>
<dbReference type="AlphaFoldDB" id="A0A0A9FBX0"/>